<keyword evidence="2" id="KW-1185">Reference proteome</keyword>
<dbReference type="STRING" id="906689.A0A2I0VIX3"/>
<reference evidence="1 2" key="2">
    <citation type="journal article" date="2017" name="Nature">
        <title>The Apostasia genome and the evolution of orchids.</title>
        <authorList>
            <person name="Zhang G.Q."/>
            <person name="Liu K.W."/>
            <person name="Li Z."/>
            <person name="Lohaus R."/>
            <person name="Hsiao Y.Y."/>
            <person name="Niu S.C."/>
            <person name="Wang J.Y."/>
            <person name="Lin Y.C."/>
            <person name="Xu Q."/>
            <person name="Chen L.J."/>
            <person name="Yoshida K."/>
            <person name="Fujiwara S."/>
            <person name="Wang Z.W."/>
            <person name="Zhang Y.Q."/>
            <person name="Mitsuda N."/>
            <person name="Wang M."/>
            <person name="Liu G.H."/>
            <person name="Pecoraro L."/>
            <person name="Huang H.X."/>
            <person name="Xiao X.J."/>
            <person name="Lin M."/>
            <person name="Wu X.Y."/>
            <person name="Wu W.L."/>
            <person name="Chen Y.Y."/>
            <person name="Chang S.B."/>
            <person name="Sakamoto S."/>
            <person name="Ohme-Takagi M."/>
            <person name="Yagi M."/>
            <person name="Zeng S.J."/>
            <person name="Shen C.Y."/>
            <person name="Yeh C.M."/>
            <person name="Luo Y.B."/>
            <person name="Tsai W.C."/>
            <person name="Van de Peer Y."/>
            <person name="Liu Z.J."/>
        </authorList>
    </citation>
    <scope>NUCLEOTIDE SEQUENCE [LARGE SCALE GENOMIC DNA]</scope>
    <source>
        <tissue evidence="1">The whole plant</tissue>
    </source>
</reference>
<dbReference type="Proteomes" id="UP000233837">
    <property type="component" value="Unassembled WGS sequence"/>
</dbReference>
<proteinExistence type="predicted"/>
<dbReference type="PANTHER" id="PTHR47337">
    <property type="entry name" value="TETRATRICOPEPTIDE REPEAT (TPR)-LIKE SUPERFAMILY PROTEIN"/>
    <property type="match status" value="1"/>
</dbReference>
<accession>A0A2I0VIX3</accession>
<reference evidence="1 2" key="1">
    <citation type="journal article" date="2016" name="Sci. Rep.">
        <title>The Dendrobium catenatum Lindl. genome sequence provides insights into polysaccharide synthase, floral development and adaptive evolution.</title>
        <authorList>
            <person name="Zhang G.Q."/>
            <person name="Xu Q."/>
            <person name="Bian C."/>
            <person name="Tsai W.C."/>
            <person name="Yeh C.M."/>
            <person name="Liu K.W."/>
            <person name="Yoshida K."/>
            <person name="Zhang L.S."/>
            <person name="Chang S.B."/>
            <person name="Chen F."/>
            <person name="Shi Y."/>
            <person name="Su Y.Y."/>
            <person name="Zhang Y.Q."/>
            <person name="Chen L.J."/>
            <person name="Yin Y."/>
            <person name="Lin M."/>
            <person name="Huang H."/>
            <person name="Deng H."/>
            <person name="Wang Z.W."/>
            <person name="Zhu S.L."/>
            <person name="Zhao X."/>
            <person name="Deng C."/>
            <person name="Niu S.C."/>
            <person name="Huang J."/>
            <person name="Wang M."/>
            <person name="Liu G.H."/>
            <person name="Yang H.J."/>
            <person name="Xiao X.J."/>
            <person name="Hsiao Y.Y."/>
            <person name="Wu W.L."/>
            <person name="Chen Y.Y."/>
            <person name="Mitsuda N."/>
            <person name="Ohme-Takagi M."/>
            <person name="Luo Y.B."/>
            <person name="Van de Peer Y."/>
            <person name="Liu Z.J."/>
        </authorList>
    </citation>
    <scope>NUCLEOTIDE SEQUENCE [LARGE SCALE GENOMIC DNA]</scope>
    <source>
        <tissue evidence="1">The whole plant</tissue>
    </source>
</reference>
<name>A0A2I0VIX3_9ASPA</name>
<protein>
    <submittedName>
        <fullName evidence="1">Uncharacterized protein</fullName>
    </submittedName>
</protein>
<gene>
    <name evidence="1" type="ORF">MA16_Dca024970</name>
</gene>
<organism evidence="1 2">
    <name type="scientific">Dendrobium catenatum</name>
    <dbReference type="NCBI Taxonomy" id="906689"/>
    <lineage>
        <taxon>Eukaryota</taxon>
        <taxon>Viridiplantae</taxon>
        <taxon>Streptophyta</taxon>
        <taxon>Embryophyta</taxon>
        <taxon>Tracheophyta</taxon>
        <taxon>Spermatophyta</taxon>
        <taxon>Magnoliopsida</taxon>
        <taxon>Liliopsida</taxon>
        <taxon>Asparagales</taxon>
        <taxon>Orchidaceae</taxon>
        <taxon>Epidendroideae</taxon>
        <taxon>Malaxideae</taxon>
        <taxon>Dendrobiinae</taxon>
        <taxon>Dendrobium</taxon>
    </lineage>
</organism>
<dbReference type="PANTHER" id="PTHR47337:SF1">
    <property type="entry name" value="TETRATRICOPEPTIDE REPEAT (TPR)-LIKE SUPERFAMILY PROTEIN"/>
    <property type="match status" value="1"/>
</dbReference>
<dbReference type="EMBL" id="KZ503500">
    <property type="protein sequence ID" value="PKU63344.1"/>
    <property type="molecule type" value="Genomic_DNA"/>
</dbReference>
<dbReference type="Gene3D" id="1.25.40.10">
    <property type="entry name" value="Tetratricopeptide repeat domain"/>
    <property type="match status" value="1"/>
</dbReference>
<sequence length="128" mass="14126">METLKSLLPDDLKLLIGQSTSENLDLTCSSLMKSCQLLPQFQRVRALFSGSVPIETVSLLQSPFFPPLFQVIGQLTGGAALCRKSKESALDWKKKGNECFSEGDYAKALTFYSKVVAIPYLCSSIQRN</sequence>
<dbReference type="SUPFAM" id="SSF48452">
    <property type="entry name" value="TPR-like"/>
    <property type="match status" value="1"/>
</dbReference>
<evidence type="ECO:0000313" key="1">
    <source>
        <dbReference type="EMBL" id="PKU63344.1"/>
    </source>
</evidence>
<evidence type="ECO:0000313" key="2">
    <source>
        <dbReference type="Proteomes" id="UP000233837"/>
    </source>
</evidence>
<dbReference type="InterPro" id="IPR011990">
    <property type="entry name" value="TPR-like_helical_dom_sf"/>
</dbReference>
<dbReference type="AlphaFoldDB" id="A0A2I0VIX3"/>